<dbReference type="AlphaFoldDB" id="A0A915IK59"/>
<evidence type="ECO:0000313" key="2">
    <source>
        <dbReference type="WBParaSite" id="nRc.2.0.1.t14205-RA"/>
    </source>
</evidence>
<protein>
    <submittedName>
        <fullName evidence="2">Uncharacterized protein</fullName>
    </submittedName>
</protein>
<organism evidence="1 2">
    <name type="scientific">Romanomermis culicivorax</name>
    <name type="common">Nematode worm</name>
    <dbReference type="NCBI Taxonomy" id="13658"/>
    <lineage>
        <taxon>Eukaryota</taxon>
        <taxon>Metazoa</taxon>
        <taxon>Ecdysozoa</taxon>
        <taxon>Nematoda</taxon>
        <taxon>Enoplea</taxon>
        <taxon>Dorylaimia</taxon>
        <taxon>Mermithida</taxon>
        <taxon>Mermithoidea</taxon>
        <taxon>Mermithidae</taxon>
        <taxon>Romanomermis</taxon>
    </lineage>
</organism>
<sequence>MMIVQIIIHTAFNLIKQTEDKGDVFSNRRINRHRRHVVNRSLLLFVSTYAQILRMTTKCSNNRTLAR</sequence>
<reference evidence="2" key="1">
    <citation type="submission" date="2022-11" db="UniProtKB">
        <authorList>
            <consortium name="WormBaseParasite"/>
        </authorList>
    </citation>
    <scope>IDENTIFICATION</scope>
</reference>
<evidence type="ECO:0000313" key="1">
    <source>
        <dbReference type="Proteomes" id="UP000887565"/>
    </source>
</evidence>
<name>A0A915IK59_ROMCU</name>
<dbReference type="Proteomes" id="UP000887565">
    <property type="component" value="Unplaced"/>
</dbReference>
<proteinExistence type="predicted"/>
<accession>A0A915IK59</accession>
<keyword evidence="1" id="KW-1185">Reference proteome</keyword>
<dbReference type="WBParaSite" id="nRc.2.0.1.t14205-RA">
    <property type="protein sequence ID" value="nRc.2.0.1.t14205-RA"/>
    <property type="gene ID" value="nRc.2.0.1.g14205"/>
</dbReference>